<evidence type="ECO:0000313" key="2">
    <source>
        <dbReference type="EMBL" id="ALW86757.1"/>
    </source>
</evidence>
<dbReference type="EMBL" id="CP013909">
    <property type="protein sequence ID" value="ALW86757.1"/>
    <property type="molecule type" value="Genomic_DNA"/>
</dbReference>
<dbReference type="OrthoDB" id="936242at2"/>
<dbReference type="STRING" id="1411621.AUC43_17735"/>
<organism evidence="2 3">
    <name type="scientific">Hymenobacter sedentarius</name>
    <dbReference type="NCBI Taxonomy" id="1411621"/>
    <lineage>
        <taxon>Bacteria</taxon>
        <taxon>Pseudomonadati</taxon>
        <taxon>Bacteroidota</taxon>
        <taxon>Cytophagia</taxon>
        <taxon>Cytophagales</taxon>
        <taxon>Hymenobacteraceae</taxon>
        <taxon>Hymenobacter</taxon>
    </lineage>
</organism>
<gene>
    <name evidence="2" type="ORF">AUC43_17735</name>
</gene>
<name>A0A0U4AT32_9BACT</name>
<sequence length="295" mass="32177">MKTILVPIDFTEPSENALVYANSLAARLPARIVLVDNGSADEPPPELRAARLRRLEALAERLRYQQLARQSGRRINYWYHLATGPIPDALEALVTGYKADLLVTGLNLTKGTASTAAGDAVTLLPDQLSCPVLIVPPGHHELPTYVVVAGNFAHFQGQRLAWLPCLARTTSAHFDLVQFQPDDSMCLGSLKKALLNAHAHLPSAAVHMLPQEDALEGISGYCSQHSAELLVIASSAGELLHQFFNPNATRANPYHLCIPVLLLPTWTRPTEANWAECSLKLAVENRMADVSMETL</sequence>
<dbReference type="KEGG" id="hyg:AUC43_17735"/>
<dbReference type="Pfam" id="PF00582">
    <property type="entry name" value="Usp"/>
    <property type="match status" value="1"/>
</dbReference>
<keyword evidence="3" id="KW-1185">Reference proteome</keyword>
<dbReference type="RefSeq" id="WP_068196778.1">
    <property type="nucleotide sequence ID" value="NZ_CP013909.1"/>
</dbReference>
<dbReference type="Proteomes" id="UP000059542">
    <property type="component" value="Chromosome"/>
</dbReference>
<proteinExistence type="predicted"/>
<dbReference type="InterPro" id="IPR006016">
    <property type="entry name" value="UspA"/>
</dbReference>
<accession>A0A0U4AT32</accession>
<dbReference type="Gene3D" id="3.40.50.12370">
    <property type="match status" value="1"/>
</dbReference>
<dbReference type="CDD" id="cd00293">
    <property type="entry name" value="USP-like"/>
    <property type="match status" value="1"/>
</dbReference>
<evidence type="ECO:0000313" key="3">
    <source>
        <dbReference type="Proteomes" id="UP000059542"/>
    </source>
</evidence>
<reference evidence="2 3" key="1">
    <citation type="submission" date="2015-12" db="EMBL/GenBank/DDBJ databases">
        <authorList>
            <person name="Shamseldin A."/>
            <person name="Moawad H."/>
            <person name="Abd El-Rahim W.M."/>
            <person name="Sadowsky M.J."/>
        </authorList>
    </citation>
    <scope>NUCLEOTIDE SEQUENCE [LARGE SCALE GENOMIC DNA]</scope>
    <source>
        <strain evidence="2 3">DG5B</strain>
    </source>
</reference>
<evidence type="ECO:0000259" key="1">
    <source>
        <dbReference type="Pfam" id="PF00582"/>
    </source>
</evidence>
<dbReference type="SUPFAM" id="SSF52402">
    <property type="entry name" value="Adenine nucleotide alpha hydrolases-like"/>
    <property type="match status" value="1"/>
</dbReference>
<protein>
    <recommendedName>
        <fullName evidence="1">UspA domain-containing protein</fullName>
    </recommendedName>
</protein>
<feature type="domain" description="UspA" evidence="1">
    <location>
        <begin position="1"/>
        <end position="136"/>
    </location>
</feature>
<dbReference type="AlphaFoldDB" id="A0A0U4AT32"/>